<name>A0ABY8EQM3_MALFU</name>
<dbReference type="PANTHER" id="PTHR28147:SF1">
    <property type="entry name" value="N-GLYCOSYLATION PROTEIN EOS1"/>
    <property type="match status" value="1"/>
</dbReference>
<keyword evidence="2" id="KW-1133">Transmembrane helix</keyword>
<evidence type="ECO:0000256" key="2">
    <source>
        <dbReference type="SAM" id="Phobius"/>
    </source>
</evidence>
<accession>A0ABY8EQM3</accession>
<evidence type="ECO:0000313" key="3">
    <source>
        <dbReference type="EMBL" id="WFD47875.1"/>
    </source>
</evidence>
<feature type="compositionally biased region" description="Basic residues" evidence="1">
    <location>
        <begin position="386"/>
        <end position="404"/>
    </location>
</feature>
<keyword evidence="2" id="KW-0472">Membrane</keyword>
<feature type="transmembrane region" description="Helical" evidence="2">
    <location>
        <begin position="200"/>
        <end position="222"/>
    </location>
</feature>
<dbReference type="InterPro" id="IPR021100">
    <property type="entry name" value="N-glycosylation_EOS1"/>
</dbReference>
<organism evidence="3 4">
    <name type="scientific">Malassezia furfur</name>
    <name type="common">Pityriasis versicolor infection agent</name>
    <name type="synonym">Pityrosporum furfur</name>
    <dbReference type="NCBI Taxonomy" id="55194"/>
    <lineage>
        <taxon>Eukaryota</taxon>
        <taxon>Fungi</taxon>
        <taxon>Dikarya</taxon>
        <taxon>Basidiomycota</taxon>
        <taxon>Ustilaginomycotina</taxon>
        <taxon>Malasseziomycetes</taxon>
        <taxon>Malasseziales</taxon>
        <taxon>Malasseziaceae</taxon>
        <taxon>Malassezia</taxon>
    </lineage>
</organism>
<keyword evidence="4" id="KW-1185">Reference proteome</keyword>
<evidence type="ECO:0000256" key="1">
    <source>
        <dbReference type="SAM" id="MobiDB-lite"/>
    </source>
</evidence>
<protein>
    <recommendedName>
        <fullName evidence="5">N-glycosylation protein EOS1</fullName>
    </recommendedName>
</protein>
<feature type="compositionally biased region" description="Low complexity" evidence="1">
    <location>
        <begin position="70"/>
        <end position="80"/>
    </location>
</feature>
<feature type="compositionally biased region" description="Polar residues" evidence="1">
    <location>
        <begin position="356"/>
        <end position="368"/>
    </location>
</feature>
<feature type="transmembrane region" description="Helical" evidence="2">
    <location>
        <begin position="174"/>
        <end position="194"/>
    </location>
</feature>
<dbReference type="Pfam" id="PF12326">
    <property type="entry name" value="EOS1"/>
    <property type="match status" value="1"/>
</dbReference>
<evidence type="ECO:0000313" key="4">
    <source>
        <dbReference type="Proteomes" id="UP000818624"/>
    </source>
</evidence>
<dbReference type="PANTHER" id="PTHR28147">
    <property type="entry name" value="N-GLYCOSYLATION PROTEIN EOS1"/>
    <property type="match status" value="1"/>
</dbReference>
<reference evidence="3 4" key="1">
    <citation type="journal article" date="2020" name="Elife">
        <title>Loss of centromere function drives karyotype evolution in closely related Malassezia species.</title>
        <authorList>
            <person name="Sankaranarayanan S.R."/>
            <person name="Ianiri G."/>
            <person name="Coelho M.A."/>
            <person name="Reza M.H."/>
            <person name="Thimmappa B.C."/>
            <person name="Ganguly P."/>
            <person name="Vadnala R.N."/>
            <person name="Sun S."/>
            <person name="Siddharthan R."/>
            <person name="Tellgren-Roth C."/>
            <person name="Dawson T.L."/>
            <person name="Heitman J."/>
            <person name="Sanyal K."/>
        </authorList>
    </citation>
    <scope>NUCLEOTIDE SEQUENCE [LARGE SCALE GENOMIC DNA]</scope>
    <source>
        <strain evidence="3">CBS14141</strain>
    </source>
</reference>
<feature type="region of interest" description="Disordered" evidence="1">
    <location>
        <begin position="39"/>
        <end position="80"/>
    </location>
</feature>
<evidence type="ECO:0008006" key="5">
    <source>
        <dbReference type="Google" id="ProtNLM"/>
    </source>
</evidence>
<feature type="region of interest" description="Disordered" evidence="1">
    <location>
        <begin position="356"/>
        <end position="404"/>
    </location>
</feature>
<keyword evidence="2" id="KW-0812">Transmembrane</keyword>
<dbReference type="Proteomes" id="UP000818624">
    <property type="component" value="Chromosome 2"/>
</dbReference>
<feature type="compositionally biased region" description="Basic and acidic residues" evidence="1">
    <location>
        <begin position="373"/>
        <end position="385"/>
    </location>
</feature>
<feature type="compositionally biased region" description="Acidic residues" evidence="1">
    <location>
        <begin position="327"/>
        <end position="338"/>
    </location>
</feature>
<sequence>MPPPYTAVEGTSSLADVASASSDAQATVVPGAAAAPSVAQLGDPAPITPAPHRPSATRAPHLAPTKASREASASPAPSGPHALGSLVPSFLSRMRYLSAVEAKRAAEYKTDAVEALEPLPVAFMVLLHSLRLFAAVPGILGTYFSFKHGMEEVSAHHWIRTPADVRRPGALEHFICCTWALCTAFHALSLMTLLLRRWLIYYAVLPSVIRLVAFQSICWSLVRCSLYLFGSQQPVGGWVFVSSFTALMDVVVRWITSNITDVDETEHDAPVSDYPDTGASDAEGLYSAGESSSHPALASGVSHRRYARYREQSVRLFRVIVGGPSADEDELSESDTSETDTKSERTLRRRFVDSGLTATESDVSSSTPYPRMDPAEWRRRVDARRSRAHRSRTERSRRRRRAKQNHLSSFFQNYRAARIHSRRVFHWEVAMWRNLMPIAVLGYIALWALLMAHYWHNASAPSP</sequence>
<dbReference type="EMBL" id="CP046235">
    <property type="protein sequence ID" value="WFD47875.1"/>
    <property type="molecule type" value="Genomic_DNA"/>
</dbReference>
<feature type="transmembrane region" description="Helical" evidence="2">
    <location>
        <begin position="435"/>
        <end position="455"/>
    </location>
</feature>
<gene>
    <name evidence="3" type="ORF">GLX27_002539</name>
</gene>
<proteinExistence type="predicted"/>
<feature type="region of interest" description="Disordered" evidence="1">
    <location>
        <begin position="327"/>
        <end position="346"/>
    </location>
</feature>